<evidence type="ECO:0000256" key="1">
    <source>
        <dbReference type="SAM" id="Phobius"/>
    </source>
</evidence>
<proteinExistence type="predicted"/>
<reference evidence="2 3" key="1">
    <citation type="submission" date="2018-10" db="EMBL/GenBank/DDBJ databases">
        <title>A high-quality apple genome assembly.</title>
        <authorList>
            <person name="Hu J."/>
        </authorList>
    </citation>
    <scope>NUCLEOTIDE SEQUENCE [LARGE SCALE GENOMIC DNA]</scope>
    <source>
        <strain evidence="3">cv. HFTH1</strain>
        <tissue evidence="2">Young leaf</tissue>
    </source>
</reference>
<keyword evidence="1" id="KW-0472">Membrane</keyword>
<sequence>RNPRLHKIASLHNQNPVLKLARVLLTFGKTLVLQLKNSAARGKLIKVRVLYKLFEAGKKEKSAHAKIKTTSYVDYSIKKKSFFFIFLTNFYLKLIWKLLLIKHNNRTIFLV</sequence>
<dbReference type="AlphaFoldDB" id="A0A498JKK3"/>
<evidence type="ECO:0000313" key="2">
    <source>
        <dbReference type="EMBL" id="RXH95545.1"/>
    </source>
</evidence>
<dbReference type="Proteomes" id="UP000290289">
    <property type="component" value="Chromosome 6"/>
</dbReference>
<keyword evidence="3" id="KW-1185">Reference proteome</keyword>
<evidence type="ECO:0000313" key="3">
    <source>
        <dbReference type="Proteomes" id="UP000290289"/>
    </source>
</evidence>
<keyword evidence="1" id="KW-0812">Transmembrane</keyword>
<comment type="caution">
    <text evidence="2">The sequence shown here is derived from an EMBL/GenBank/DDBJ whole genome shotgun (WGS) entry which is preliminary data.</text>
</comment>
<dbReference type="EMBL" id="RDQH01000332">
    <property type="protein sequence ID" value="RXH95545.1"/>
    <property type="molecule type" value="Genomic_DNA"/>
</dbReference>
<organism evidence="2 3">
    <name type="scientific">Malus domestica</name>
    <name type="common">Apple</name>
    <name type="synonym">Pyrus malus</name>
    <dbReference type="NCBI Taxonomy" id="3750"/>
    <lineage>
        <taxon>Eukaryota</taxon>
        <taxon>Viridiplantae</taxon>
        <taxon>Streptophyta</taxon>
        <taxon>Embryophyta</taxon>
        <taxon>Tracheophyta</taxon>
        <taxon>Spermatophyta</taxon>
        <taxon>Magnoliopsida</taxon>
        <taxon>eudicotyledons</taxon>
        <taxon>Gunneridae</taxon>
        <taxon>Pentapetalae</taxon>
        <taxon>rosids</taxon>
        <taxon>fabids</taxon>
        <taxon>Rosales</taxon>
        <taxon>Rosaceae</taxon>
        <taxon>Amygdaloideae</taxon>
        <taxon>Maleae</taxon>
        <taxon>Malus</taxon>
    </lineage>
</organism>
<name>A0A498JKK3_MALDO</name>
<feature type="transmembrane region" description="Helical" evidence="1">
    <location>
        <begin position="82"/>
        <end position="101"/>
    </location>
</feature>
<accession>A0A498JKK3</accession>
<protein>
    <submittedName>
        <fullName evidence="2">Uncharacterized protein</fullName>
    </submittedName>
</protein>
<gene>
    <name evidence="2" type="ORF">DVH24_008045</name>
</gene>
<feature type="non-terminal residue" evidence="2">
    <location>
        <position position="1"/>
    </location>
</feature>
<keyword evidence="1" id="KW-1133">Transmembrane helix</keyword>